<dbReference type="Pfam" id="PF00881">
    <property type="entry name" value="Nitroreductase"/>
    <property type="match status" value="1"/>
</dbReference>
<dbReference type="InterPro" id="IPR000415">
    <property type="entry name" value="Nitroreductase-like"/>
</dbReference>
<evidence type="ECO:0000313" key="3">
    <source>
        <dbReference type="Proteomes" id="UP000019812"/>
    </source>
</evidence>
<evidence type="ECO:0000259" key="1">
    <source>
        <dbReference type="Pfam" id="PF00881"/>
    </source>
</evidence>
<dbReference type="AlphaFoldDB" id="A0A084Y410"/>
<evidence type="ECO:0000313" key="2">
    <source>
        <dbReference type="EMBL" id="KFB69454.1"/>
    </source>
</evidence>
<protein>
    <submittedName>
        <fullName evidence="2">Oxygen-insensitive NAD(P)H nitroreductase</fullName>
        <ecNumber evidence="2">1.-.-.-</ecNumber>
    </submittedName>
</protein>
<sequence length="83" mass="8860">MGSWMERQIYLSLGTLLLGAAALEIDACPMDGFDPAAVNVALDLAERGYTALAIVALGYRSEADFNVNLPKSHLPAETVISHL</sequence>
<dbReference type="RefSeq" id="WP_337958535.1">
    <property type="nucleotide sequence ID" value="NZ_JDSS02000015.1"/>
</dbReference>
<comment type="caution">
    <text evidence="2">The sequence shown here is derived from an EMBL/GenBank/DDBJ whole genome shotgun (WGS) entry which is preliminary data.</text>
</comment>
<organism evidence="2 3">
    <name type="scientific">Candidatus Accumulibacter vicinus</name>
    <dbReference type="NCBI Taxonomy" id="2954382"/>
    <lineage>
        <taxon>Bacteria</taxon>
        <taxon>Pseudomonadati</taxon>
        <taxon>Pseudomonadota</taxon>
        <taxon>Betaproteobacteria</taxon>
        <taxon>Candidatus Accumulibacter</taxon>
    </lineage>
</organism>
<reference evidence="2 3" key="1">
    <citation type="submission" date="2014-07" db="EMBL/GenBank/DDBJ databases">
        <title>Expanding our view of genomic diversity in Candidatus Accumulibacter clades.</title>
        <authorList>
            <person name="Skennerton C.T."/>
            <person name="Barr J.J."/>
            <person name="Slater F.R."/>
            <person name="Bond P.L."/>
            <person name="Tyson G.W."/>
        </authorList>
    </citation>
    <scope>NUCLEOTIDE SEQUENCE [LARGE SCALE GENOMIC DNA]</scope>
    <source>
        <strain evidence="3">SK-01</strain>
    </source>
</reference>
<dbReference type="SUPFAM" id="SSF55469">
    <property type="entry name" value="FMN-dependent nitroreductase-like"/>
    <property type="match status" value="1"/>
</dbReference>
<gene>
    <name evidence="2" type="primary">nfnB</name>
    <name evidence="2" type="ORF">CAPSK01_000928</name>
</gene>
<dbReference type="EMBL" id="JDSS02000015">
    <property type="protein sequence ID" value="KFB69454.1"/>
    <property type="molecule type" value="Genomic_DNA"/>
</dbReference>
<dbReference type="InterPro" id="IPR029479">
    <property type="entry name" value="Nitroreductase"/>
</dbReference>
<dbReference type="GO" id="GO:0016491">
    <property type="term" value="F:oxidoreductase activity"/>
    <property type="evidence" value="ECO:0007669"/>
    <property type="project" value="UniProtKB-KW"/>
</dbReference>
<dbReference type="Gene3D" id="3.40.109.10">
    <property type="entry name" value="NADH Oxidase"/>
    <property type="match status" value="1"/>
</dbReference>
<feature type="domain" description="Nitroreductase" evidence="1">
    <location>
        <begin position="4"/>
        <end position="59"/>
    </location>
</feature>
<dbReference type="EC" id="1.-.-.-" evidence="2"/>
<proteinExistence type="predicted"/>
<dbReference type="STRING" id="1457154.CAPSK01_000928"/>
<accession>A0A084Y410</accession>
<keyword evidence="2" id="KW-0560">Oxidoreductase</keyword>
<name>A0A084Y410_9PROT</name>
<dbReference type="Proteomes" id="UP000019812">
    <property type="component" value="Unassembled WGS sequence"/>
</dbReference>